<name>A0AAP0HKL1_9MAGN</name>
<organism evidence="1 2">
    <name type="scientific">Stephania yunnanensis</name>
    <dbReference type="NCBI Taxonomy" id="152371"/>
    <lineage>
        <taxon>Eukaryota</taxon>
        <taxon>Viridiplantae</taxon>
        <taxon>Streptophyta</taxon>
        <taxon>Embryophyta</taxon>
        <taxon>Tracheophyta</taxon>
        <taxon>Spermatophyta</taxon>
        <taxon>Magnoliopsida</taxon>
        <taxon>Ranunculales</taxon>
        <taxon>Menispermaceae</taxon>
        <taxon>Menispermoideae</taxon>
        <taxon>Cissampelideae</taxon>
        <taxon>Stephania</taxon>
    </lineage>
</organism>
<evidence type="ECO:0000313" key="1">
    <source>
        <dbReference type="EMBL" id="KAK9092038.1"/>
    </source>
</evidence>
<accession>A0AAP0HKL1</accession>
<comment type="caution">
    <text evidence="1">The sequence shown here is derived from an EMBL/GenBank/DDBJ whole genome shotgun (WGS) entry which is preliminary data.</text>
</comment>
<proteinExistence type="predicted"/>
<keyword evidence="2" id="KW-1185">Reference proteome</keyword>
<dbReference type="EMBL" id="JBBNAF010000012">
    <property type="protein sequence ID" value="KAK9092038.1"/>
    <property type="molecule type" value="Genomic_DNA"/>
</dbReference>
<dbReference type="Proteomes" id="UP001420932">
    <property type="component" value="Unassembled WGS sequence"/>
</dbReference>
<evidence type="ECO:0000313" key="2">
    <source>
        <dbReference type="Proteomes" id="UP001420932"/>
    </source>
</evidence>
<reference evidence="1 2" key="1">
    <citation type="submission" date="2024-01" db="EMBL/GenBank/DDBJ databases">
        <title>Genome assemblies of Stephania.</title>
        <authorList>
            <person name="Yang L."/>
        </authorList>
    </citation>
    <scope>NUCLEOTIDE SEQUENCE [LARGE SCALE GENOMIC DNA]</scope>
    <source>
        <strain evidence="1">YNDBR</strain>
        <tissue evidence="1">Leaf</tissue>
    </source>
</reference>
<gene>
    <name evidence="1" type="ORF">Syun_026949</name>
</gene>
<sequence length="343" mass="39522">MERELFIRMVAVSKEPRAFYRNGSGVPKKLPKNPEPRTIHVALERRWSLEVAIEKVIGHDLDTGESIQEGNGKDVKTNIPILEREYMQGILISELVLSDHFSPSTRKSRRRNKRHTKEIKRLGETIIKGHKSYNLMLSLQLGISVALSVGDWFFDRVGVSAIDCPYPFLAVMPGLEVARDLEAAVAEEDLVVVLDEELSEALEEVELEEVLEVVSVVEQEEVLEVVSVVELEEVVESEVELEEVLEVVSAVELEEVVESEVELEEGWRWFRWRSRRRGRRRRRTRRRVHKKINSTSESESTRKVSWELVVGWCSRMVHGIARGGSHMRMGKSYSAWTRQRVWA</sequence>
<protein>
    <submittedName>
        <fullName evidence="1">Uncharacterized protein</fullName>
    </submittedName>
</protein>
<dbReference type="AlphaFoldDB" id="A0AAP0HKL1"/>